<dbReference type="PANTHER" id="PTHR13343">
    <property type="entry name" value="CREG1 PROTEIN"/>
    <property type="match status" value="1"/>
</dbReference>
<protein>
    <submittedName>
        <fullName evidence="1">Uncharacterized protein</fullName>
    </submittedName>
</protein>
<accession>A0ABC8UWF1</accession>
<dbReference type="InterPro" id="IPR037119">
    <property type="entry name" value="Haem_oxidase_HugZ-like_sf"/>
</dbReference>
<dbReference type="Proteomes" id="UP001642360">
    <property type="component" value="Unassembled WGS sequence"/>
</dbReference>
<dbReference type="EMBL" id="CAUOFW020009291">
    <property type="protein sequence ID" value="CAK9185413.1"/>
    <property type="molecule type" value="Genomic_DNA"/>
</dbReference>
<evidence type="ECO:0000313" key="1">
    <source>
        <dbReference type="EMBL" id="CAK9185413.1"/>
    </source>
</evidence>
<gene>
    <name evidence="1" type="ORF">ILEXP_LOCUS55812</name>
</gene>
<dbReference type="AlphaFoldDB" id="A0ABC8UWF1"/>
<reference evidence="1 2" key="1">
    <citation type="submission" date="2024-02" db="EMBL/GenBank/DDBJ databases">
        <authorList>
            <person name="Vignale AGUSTIN F."/>
            <person name="Sosa J E."/>
            <person name="Modenutti C."/>
        </authorList>
    </citation>
    <scope>NUCLEOTIDE SEQUENCE [LARGE SCALE GENOMIC DNA]</scope>
</reference>
<name>A0ABC8UWF1_9AQUA</name>
<keyword evidence="2" id="KW-1185">Reference proteome</keyword>
<sequence length="58" mass="6949">MDVRVFSGIEVRTHRFPFKVRATSERAAEKQIQQLLFPQSRRKKIRTQGDRVWDVDSF</sequence>
<comment type="caution">
    <text evidence="1">The sequence shown here is derived from an EMBL/GenBank/DDBJ whole genome shotgun (WGS) entry which is preliminary data.</text>
</comment>
<evidence type="ECO:0000313" key="2">
    <source>
        <dbReference type="Proteomes" id="UP001642360"/>
    </source>
</evidence>
<dbReference type="PANTHER" id="PTHR13343:SF18">
    <property type="entry name" value="PENTATRICOPEPTIDE REPEAT (PPR) SUPERFAMILY PROTEIN"/>
    <property type="match status" value="1"/>
</dbReference>
<dbReference type="Gene3D" id="3.20.180.10">
    <property type="entry name" value="PNP-oxidase-like"/>
    <property type="match status" value="1"/>
</dbReference>
<organism evidence="1 2">
    <name type="scientific">Ilex paraguariensis</name>
    <name type="common">yerba mate</name>
    <dbReference type="NCBI Taxonomy" id="185542"/>
    <lineage>
        <taxon>Eukaryota</taxon>
        <taxon>Viridiplantae</taxon>
        <taxon>Streptophyta</taxon>
        <taxon>Embryophyta</taxon>
        <taxon>Tracheophyta</taxon>
        <taxon>Spermatophyta</taxon>
        <taxon>Magnoliopsida</taxon>
        <taxon>eudicotyledons</taxon>
        <taxon>Gunneridae</taxon>
        <taxon>Pentapetalae</taxon>
        <taxon>asterids</taxon>
        <taxon>campanulids</taxon>
        <taxon>Aquifoliales</taxon>
        <taxon>Aquifoliaceae</taxon>
        <taxon>Ilex</taxon>
    </lineage>
</organism>
<proteinExistence type="predicted"/>